<evidence type="ECO:0000256" key="1">
    <source>
        <dbReference type="ARBA" id="ARBA00004685"/>
    </source>
</evidence>
<dbReference type="AlphaFoldDB" id="A0A2J6SEE1"/>
<accession>A0A2J6SEE1</accession>
<protein>
    <submittedName>
        <fullName evidence="3">Uncharacterized protein</fullName>
    </submittedName>
</protein>
<dbReference type="InterPro" id="IPR021765">
    <property type="entry name" value="UstYa-like"/>
</dbReference>
<dbReference type="EMBL" id="KZ613936">
    <property type="protein sequence ID" value="PMD49120.1"/>
    <property type="molecule type" value="Genomic_DNA"/>
</dbReference>
<evidence type="ECO:0000256" key="2">
    <source>
        <dbReference type="ARBA" id="ARBA00035112"/>
    </source>
</evidence>
<organism evidence="3 4">
    <name type="scientific">Hyaloscypha bicolor E</name>
    <dbReference type="NCBI Taxonomy" id="1095630"/>
    <lineage>
        <taxon>Eukaryota</taxon>
        <taxon>Fungi</taxon>
        <taxon>Dikarya</taxon>
        <taxon>Ascomycota</taxon>
        <taxon>Pezizomycotina</taxon>
        <taxon>Leotiomycetes</taxon>
        <taxon>Helotiales</taxon>
        <taxon>Hyaloscyphaceae</taxon>
        <taxon>Hyaloscypha</taxon>
        <taxon>Hyaloscypha bicolor</taxon>
    </lineage>
</organism>
<dbReference type="PANTHER" id="PTHR33365:SF4">
    <property type="entry name" value="CYCLOCHLOROTINE BIOSYNTHESIS PROTEIN O"/>
    <property type="match status" value="1"/>
</dbReference>
<dbReference type="STRING" id="1095630.A0A2J6SEE1"/>
<reference evidence="3 4" key="1">
    <citation type="submission" date="2016-04" db="EMBL/GenBank/DDBJ databases">
        <title>A degradative enzymes factory behind the ericoid mycorrhizal symbiosis.</title>
        <authorList>
            <consortium name="DOE Joint Genome Institute"/>
            <person name="Martino E."/>
            <person name="Morin E."/>
            <person name="Grelet G."/>
            <person name="Kuo A."/>
            <person name="Kohler A."/>
            <person name="Daghino S."/>
            <person name="Barry K."/>
            <person name="Choi C."/>
            <person name="Cichocki N."/>
            <person name="Clum A."/>
            <person name="Copeland A."/>
            <person name="Hainaut M."/>
            <person name="Haridas S."/>
            <person name="Labutti K."/>
            <person name="Lindquist E."/>
            <person name="Lipzen A."/>
            <person name="Khouja H.-R."/>
            <person name="Murat C."/>
            <person name="Ohm R."/>
            <person name="Olson A."/>
            <person name="Spatafora J."/>
            <person name="Veneault-Fourrey C."/>
            <person name="Henrissat B."/>
            <person name="Grigoriev I."/>
            <person name="Martin F."/>
            <person name="Perotto S."/>
        </authorList>
    </citation>
    <scope>NUCLEOTIDE SEQUENCE [LARGE SCALE GENOMIC DNA]</scope>
    <source>
        <strain evidence="3 4">E</strain>
    </source>
</reference>
<dbReference type="Proteomes" id="UP000235371">
    <property type="component" value="Unassembled WGS sequence"/>
</dbReference>
<comment type="similarity">
    <text evidence="2">Belongs to the ustYa family.</text>
</comment>
<dbReference type="RefSeq" id="XP_024726024.1">
    <property type="nucleotide sequence ID" value="XM_024876484.1"/>
</dbReference>
<gene>
    <name evidence="3" type="ORF">K444DRAFT_549838</name>
</gene>
<dbReference type="InParanoid" id="A0A2J6SEE1"/>
<evidence type="ECO:0000313" key="4">
    <source>
        <dbReference type="Proteomes" id="UP000235371"/>
    </source>
</evidence>
<dbReference type="GO" id="GO:0043386">
    <property type="term" value="P:mycotoxin biosynthetic process"/>
    <property type="evidence" value="ECO:0007669"/>
    <property type="project" value="InterPro"/>
</dbReference>
<name>A0A2J6SEE1_9HELO</name>
<evidence type="ECO:0000313" key="3">
    <source>
        <dbReference type="EMBL" id="PMD49120.1"/>
    </source>
</evidence>
<dbReference type="GeneID" id="36584563"/>
<dbReference type="PANTHER" id="PTHR33365">
    <property type="entry name" value="YALI0B05434P"/>
    <property type="match status" value="1"/>
</dbReference>
<dbReference type="OrthoDB" id="3687641at2759"/>
<keyword evidence="4" id="KW-1185">Reference proteome</keyword>
<sequence>MESKTASRVQLLATLFFSILSLFLVTNSLKLQPTDHQCLQSMNSWSPALDSVRYHWETFQNGFARKTNYKGPPLVETEAAWDNLRQETPLEIPASKLPELQQPIERDWALTSPSHSNGVQGHLSVFRQIDCLSLLRRHTYRSEHGYASLPEFQGSEMQIMRRVDKCVQHLRHTLMCAADATPYLIKLNPKRPSGEGPDFDTLHYCRNFEELREWAGVNSVRV</sequence>
<dbReference type="Pfam" id="PF11807">
    <property type="entry name" value="UstYa"/>
    <property type="match status" value="1"/>
</dbReference>
<comment type="pathway">
    <text evidence="1">Mycotoxin biosynthesis.</text>
</comment>
<proteinExistence type="inferred from homology"/>